<dbReference type="InterPro" id="IPR004748">
    <property type="entry name" value="Polyol_permease-like"/>
</dbReference>
<evidence type="ECO:0000256" key="4">
    <source>
        <dbReference type="ARBA" id="ARBA00022989"/>
    </source>
</evidence>
<dbReference type="PANTHER" id="PTHR43124:SF3">
    <property type="entry name" value="CHLORAMPHENICOL EFFLUX PUMP RV0191"/>
    <property type="match status" value="1"/>
</dbReference>
<evidence type="ECO:0000313" key="9">
    <source>
        <dbReference type="Proteomes" id="UP001595937"/>
    </source>
</evidence>
<evidence type="ECO:0000256" key="5">
    <source>
        <dbReference type="ARBA" id="ARBA00023136"/>
    </source>
</evidence>
<sequence length="459" mass="48159">MSSATQAAGPIGGTGGRETFLDRLGIPHVLRWGFLGVLVFMTGNGIESNFVSPHIAQAFGGGDDKIDLAAKIITAYSLAVLIGSYLAGALSDLIGPRRVMALGVAVWVVFQLAFLGSLQLESVPLIAISYFLRGFGFPLFAFAFLVWINAVIDKERNGAGVGWFYVMFTGGFPTLGSIVAVFLIGGFGGGHTGQTGAMAASTAVVVAGFLIAWFGVRERHGTMRLAPEGESSGAVILSGLRLTFTNKRIAMGFLTRLINTAPEFGMFIILPNVIAGSIDDGGLGWSQSQWLVMTAIVYAGNILFNAAFGTLGDKWGWTKTVRWFGIVGSAIGLLLWWYVPHMVPAGSDWGFVVSVAAGTVFGILLAGFVPLGAIMPAIAPKHTGAAMAMYTTAAGGATFLGSAVVAIVRPLAGNVGVVWAFILLYACAFTMTFFFKVHQPRLHGPAIVEDEADASTAAS</sequence>
<keyword evidence="4 6" id="KW-1133">Transmembrane helix</keyword>
<evidence type="ECO:0000256" key="6">
    <source>
        <dbReference type="SAM" id="Phobius"/>
    </source>
</evidence>
<feature type="transmembrane region" description="Helical" evidence="6">
    <location>
        <begin position="99"/>
        <end position="118"/>
    </location>
</feature>
<comment type="caution">
    <text evidence="8">The sequence shown here is derived from an EMBL/GenBank/DDBJ whole genome shotgun (WGS) entry which is preliminary data.</text>
</comment>
<dbReference type="NCBIfam" id="TIGR00897">
    <property type="entry name" value="2A0118"/>
    <property type="match status" value="1"/>
</dbReference>
<keyword evidence="3 6" id="KW-0812">Transmembrane</keyword>
<feature type="transmembrane region" description="Helical" evidence="6">
    <location>
        <begin position="197"/>
        <end position="216"/>
    </location>
</feature>
<name>A0ABW0FHA8_9MICO</name>
<reference evidence="9" key="1">
    <citation type="journal article" date="2019" name="Int. J. Syst. Evol. Microbiol.">
        <title>The Global Catalogue of Microorganisms (GCM) 10K type strain sequencing project: providing services to taxonomists for standard genome sequencing and annotation.</title>
        <authorList>
            <consortium name="The Broad Institute Genomics Platform"/>
            <consortium name="The Broad Institute Genome Sequencing Center for Infectious Disease"/>
            <person name="Wu L."/>
            <person name="Ma J."/>
        </authorList>
    </citation>
    <scope>NUCLEOTIDE SEQUENCE [LARGE SCALE GENOMIC DNA]</scope>
    <source>
        <strain evidence="9">CGMCC 1.16455</strain>
    </source>
</reference>
<dbReference type="InterPro" id="IPR020846">
    <property type="entry name" value="MFS_dom"/>
</dbReference>
<feature type="domain" description="Major facilitator superfamily (MFS) profile" evidence="7">
    <location>
        <begin position="29"/>
        <end position="443"/>
    </location>
</feature>
<keyword evidence="5 6" id="KW-0472">Membrane</keyword>
<feature type="transmembrane region" description="Helical" evidence="6">
    <location>
        <begin position="66"/>
        <end position="87"/>
    </location>
</feature>
<keyword evidence="9" id="KW-1185">Reference proteome</keyword>
<feature type="transmembrane region" description="Helical" evidence="6">
    <location>
        <begin position="290"/>
        <end position="308"/>
    </location>
</feature>
<dbReference type="InterPro" id="IPR011701">
    <property type="entry name" value="MFS"/>
</dbReference>
<feature type="transmembrane region" description="Helical" evidence="6">
    <location>
        <begin position="320"/>
        <end position="339"/>
    </location>
</feature>
<evidence type="ECO:0000256" key="2">
    <source>
        <dbReference type="ARBA" id="ARBA00022475"/>
    </source>
</evidence>
<keyword evidence="2" id="KW-1003">Cell membrane</keyword>
<organism evidence="8 9">
    <name type="scientific">Brachybacterium tyrofermentans</name>
    <dbReference type="NCBI Taxonomy" id="47848"/>
    <lineage>
        <taxon>Bacteria</taxon>
        <taxon>Bacillati</taxon>
        <taxon>Actinomycetota</taxon>
        <taxon>Actinomycetes</taxon>
        <taxon>Micrococcales</taxon>
        <taxon>Dermabacteraceae</taxon>
        <taxon>Brachybacterium</taxon>
    </lineage>
</organism>
<dbReference type="Proteomes" id="UP001595937">
    <property type="component" value="Unassembled WGS sequence"/>
</dbReference>
<gene>
    <name evidence="8" type="ORF">ACFPK8_11425</name>
</gene>
<dbReference type="InterPro" id="IPR036259">
    <property type="entry name" value="MFS_trans_sf"/>
</dbReference>
<feature type="transmembrane region" description="Helical" evidence="6">
    <location>
        <begin position="257"/>
        <end position="278"/>
    </location>
</feature>
<feature type="transmembrane region" description="Helical" evidence="6">
    <location>
        <begin position="351"/>
        <end position="375"/>
    </location>
</feature>
<evidence type="ECO:0000259" key="7">
    <source>
        <dbReference type="PROSITE" id="PS50850"/>
    </source>
</evidence>
<dbReference type="PANTHER" id="PTHR43124">
    <property type="entry name" value="PURINE EFFLUX PUMP PBUE"/>
    <property type="match status" value="1"/>
</dbReference>
<evidence type="ECO:0000256" key="3">
    <source>
        <dbReference type="ARBA" id="ARBA00022692"/>
    </source>
</evidence>
<feature type="transmembrane region" description="Helical" evidence="6">
    <location>
        <begin position="130"/>
        <end position="152"/>
    </location>
</feature>
<feature type="transmembrane region" description="Helical" evidence="6">
    <location>
        <begin position="387"/>
        <end position="408"/>
    </location>
</feature>
<dbReference type="RefSeq" id="WP_343924813.1">
    <property type="nucleotide sequence ID" value="NZ_BAAAIR010000043.1"/>
</dbReference>
<evidence type="ECO:0000256" key="1">
    <source>
        <dbReference type="ARBA" id="ARBA00004651"/>
    </source>
</evidence>
<dbReference type="InterPro" id="IPR050189">
    <property type="entry name" value="MFS_Efflux_Transporters"/>
</dbReference>
<comment type="subcellular location">
    <subcellularLocation>
        <location evidence="1">Cell membrane</location>
        <topology evidence="1">Multi-pass membrane protein</topology>
    </subcellularLocation>
</comment>
<dbReference type="PROSITE" id="PS50850">
    <property type="entry name" value="MFS"/>
    <property type="match status" value="1"/>
</dbReference>
<feature type="transmembrane region" description="Helical" evidence="6">
    <location>
        <begin position="414"/>
        <end position="435"/>
    </location>
</feature>
<dbReference type="GeneID" id="303297951"/>
<protein>
    <submittedName>
        <fullName evidence="8">RbtT/DalT/CsbX family MFS transporter</fullName>
    </submittedName>
</protein>
<feature type="transmembrane region" description="Helical" evidence="6">
    <location>
        <begin position="29"/>
        <end position="46"/>
    </location>
</feature>
<accession>A0ABW0FHA8</accession>
<dbReference type="EMBL" id="JBHSLN010000024">
    <property type="protein sequence ID" value="MFC5298123.1"/>
    <property type="molecule type" value="Genomic_DNA"/>
</dbReference>
<dbReference type="Gene3D" id="1.20.1250.20">
    <property type="entry name" value="MFS general substrate transporter like domains"/>
    <property type="match status" value="1"/>
</dbReference>
<dbReference type="SUPFAM" id="SSF103473">
    <property type="entry name" value="MFS general substrate transporter"/>
    <property type="match status" value="1"/>
</dbReference>
<feature type="transmembrane region" description="Helical" evidence="6">
    <location>
        <begin position="164"/>
        <end position="185"/>
    </location>
</feature>
<evidence type="ECO:0000313" key="8">
    <source>
        <dbReference type="EMBL" id="MFC5298123.1"/>
    </source>
</evidence>
<dbReference type="Pfam" id="PF07690">
    <property type="entry name" value="MFS_1"/>
    <property type="match status" value="1"/>
</dbReference>
<proteinExistence type="predicted"/>